<keyword evidence="6" id="KW-0413">Isomerase</keyword>
<comment type="catalytic activity">
    <reaction evidence="5">
        <text>7-aminomethyl-7-carbaguanosine(34) in tRNA + S-adenosyl-L-methionine = epoxyqueuosine(34) in tRNA + adenine + L-methionine + 2 H(+)</text>
        <dbReference type="Rhea" id="RHEA:32155"/>
        <dbReference type="Rhea" id="RHEA-COMP:10342"/>
        <dbReference type="Rhea" id="RHEA-COMP:18582"/>
        <dbReference type="ChEBI" id="CHEBI:15378"/>
        <dbReference type="ChEBI" id="CHEBI:16708"/>
        <dbReference type="ChEBI" id="CHEBI:57844"/>
        <dbReference type="ChEBI" id="CHEBI:59789"/>
        <dbReference type="ChEBI" id="CHEBI:82833"/>
        <dbReference type="ChEBI" id="CHEBI:194443"/>
        <dbReference type="EC" id="2.4.99.17"/>
    </reaction>
</comment>
<comment type="subunit">
    <text evidence="5">Monomer.</text>
</comment>
<dbReference type="AlphaFoldDB" id="A0A1I1D992"/>
<organism evidence="6 7">
    <name type="scientific">Brevinema andersonii</name>
    <dbReference type="NCBI Taxonomy" id="34097"/>
    <lineage>
        <taxon>Bacteria</taxon>
        <taxon>Pseudomonadati</taxon>
        <taxon>Spirochaetota</taxon>
        <taxon>Spirochaetia</taxon>
        <taxon>Brevinematales</taxon>
        <taxon>Brevinemataceae</taxon>
        <taxon>Brevinema</taxon>
    </lineage>
</organism>
<dbReference type="InterPro" id="IPR042119">
    <property type="entry name" value="QueA_dom2"/>
</dbReference>
<comment type="similarity">
    <text evidence="5">Belongs to the QueA family.</text>
</comment>
<dbReference type="RefSeq" id="WP_092317998.1">
    <property type="nucleotide sequence ID" value="NZ_FOKY01000001.1"/>
</dbReference>
<evidence type="ECO:0000313" key="7">
    <source>
        <dbReference type="Proteomes" id="UP000240042"/>
    </source>
</evidence>
<evidence type="ECO:0000256" key="1">
    <source>
        <dbReference type="ARBA" id="ARBA00022490"/>
    </source>
</evidence>
<dbReference type="PANTHER" id="PTHR30307:SF0">
    <property type="entry name" value="S-ADENOSYLMETHIONINE:TRNA RIBOSYLTRANSFERASE-ISOMERASE"/>
    <property type="match status" value="1"/>
</dbReference>
<keyword evidence="1 5" id="KW-0963">Cytoplasm</keyword>
<dbReference type="Gene3D" id="3.40.1780.10">
    <property type="entry name" value="QueA-like"/>
    <property type="match status" value="1"/>
</dbReference>
<dbReference type="NCBIfam" id="TIGR00113">
    <property type="entry name" value="queA"/>
    <property type="match status" value="1"/>
</dbReference>
<keyword evidence="2 5" id="KW-0808">Transferase</keyword>
<comment type="pathway">
    <text evidence="5">tRNA modification; tRNA-queuosine biosynthesis.</text>
</comment>
<evidence type="ECO:0000313" key="6">
    <source>
        <dbReference type="EMBL" id="SFB71511.1"/>
    </source>
</evidence>
<dbReference type="Pfam" id="PF02547">
    <property type="entry name" value="Queuosine_synth"/>
    <property type="match status" value="1"/>
</dbReference>
<keyword evidence="7" id="KW-1185">Reference proteome</keyword>
<dbReference type="GO" id="GO:0005737">
    <property type="term" value="C:cytoplasm"/>
    <property type="evidence" value="ECO:0007669"/>
    <property type="project" value="UniProtKB-SubCell"/>
</dbReference>
<comment type="subcellular location">
    <subcellularLocation>
        <location evidence="5">Cytoplasm</location>
    </subcellularLocation>
</comment>
<keyword evidence="4 5" id="KW-0671">Queuosine biosynthesis</keyword>
<dbReference type="UniPathway" id="UPA00392"/>
<dbReference type="EC" id="2.4.99.17" evidence="5"/>
<proteinExistence type="inferred from homology"/>
<dbReference type="SUPFAM" id="SSF111337">
    <property type="entry name" value="QueA-like"/>
    <property type="match status" value="1"/>
</dbReference>
<evidence type="ECO:0000256" key="4">
    <source>
        <dbReference type="ARBA" id="ARBA00022785"/>
    </source>
</evidence>
<dbReference type="GO" id="GO:0008616">
    <property type="term" value="P:tRNA queuosine(34) biosynthetic process"/>
    <property type="evidence" value="ECO:0007669"/>
    <property type="project" value="UniProtKB-UniRule"/>
</dbReference>
<protein>
    <recommendedName>
        <fullName evidence="5">S-adenosylmethionine:tRNA ribosyltransferase-isomerase</fullName>
        <ecNumber evidence="5">2.4.99.17</ecNumber>
    </recommendedName>
    <alternativeName>
        <fullName evidence="5">Queuosine biosynthesis protein QueA</fullName>
    </alternativeName>
</protein>
<dbReference type="HAMAP" id="MF_00113">
    <property type="entry name" value="QueA"/>
    <property type="match status" value="1"/>
</dbReference>
<dbReference type="STRING" id="34097.SAMN02745150_00431"/>
<dbReference type="PANTHER" id="PTHR30307">
    <property type="entry name" value="S-ADENOSYLMETHIONINE:TRNA RIBOSYLTRANSFERASE-ISOMERASE"/>
    <property type="match status" value="1"/>
</dbReference>
<evidence type="ECO:0000256" key="3">
    <source>
        <dbReference type="ARBA" id="ARBA00022691"/>
    </source>
</evidence>
<comment type="function">
    <text evidence="5">Transfers and isomerizes the ribose moiety from AdoMet to the 7-aminomethyl group of 7-deazaguanine (preQ1-tRNA) to give epoxyqueuosine (oQ-tRNA).</text>
</comment>
<dbReference type="InterPro" id="IPR042118">
    <property type="entry name" value="QueA_dom1"/>
</dbReference>
<dbReference type="EMBL" id="FOKY01000001">
    <property type="protein sequence ID" value="SFB71511.1"/>
    <property type="molecule type" value="Genomic_DNA"/>
</dbReference>
<name>A0A1I1D992_BREAD</name>
<dbReference type="InterPro" id="IPR003699">
    <property type="entry name" value="QueA"/>
</dbReference>
<sequence length="341" mass="39056">MEYFLDFDLPENLIATSPAPERDGDRLMLINHNKLNHYMFTELPLFLNEGDVLVVNNSKVFKARLSIRLVRSDLESEMLLIEAENPYTWTAMLKKARRFKKGDLIIVANCVRAKVMEVLDSGLRRIRFEEPFSAERADQIGLVPLPPYIIEQRKKRSEVLYSFQDEERYQTLFAKYYGSVAAPTASLRFSQKILESLKNKGVQVAELTLHVGLGTFKPMDQLPENFKMHKEKISVPYETIQLCLQAKNKKKRVIAAGTTVCRALEASGNKAFCGETDIFIKPGYQFRMIDGLITNFHLPQSTLLLLVQAFAGIDNIRHAYAEAILQQYRFFSYGDGMLILQ</sequence>
<evidence type="ECO:0000256" key="2">
    <source>
        <dbReference type="ARBA" id="ARBA00022679"/>
    </source>
</evidence>
<dbReference type="Proteomes" id="UP000240042">
    <property type="component" value="Unassembled WGS sequence"/>
</dbReference>
<dbReference type="GO" id="GO:0051075">
    <property type="term" value="F:S-adenosylmethionine:tRNA ribosyltransferase-isomerase activity"/>
    <property type="evidence" value="ECO:0007669"/>
    <property type="project" value="UniProtKB-EC"/>
</dbReference>
<dbReference type="NCBIfam" id="NF001140">
    <property type="entry name" value="PRK00147.1"/>
    <property type="match status" value="1"/>
</dbReference>
<dbReference type="Gene3D" id="2.40.10.240">
    <property type="entry name" value="QueA-like"/>
    <property type="match status" value="1"/>
</dbReference>
<reference evidence="7" key="1">
    <citation type="submission" date="2016-10" db="EMBL/GenBank/DDBJ databases">
        <authorList>
            <person name="Varghese N."/>
            <person name="Submissions S."/>
        </authorList>
    </citation>
    <scope>NUCLEOTIDE SEQUENCE [LARGE SCALE GENOMIC DNA]</scope>
    <source>
        <strain evidence="7">ATCC 43811</strain>
    </source>
</reference>
<accession>A0A1I1D992</accession>
<gene>
    <name evidence="5" type="primary">queA</name>
    <name evidence="6" type="ORF">SAMN02745150_00431</name>
</gene>
<dbReference type="InterPro" id="IPR036100">
    <property type="entry name" value="QueA_sf"/>
</dbReference>
<keyword evidence="3 5" id="KW-0949">S-adenosyl-L-methionine</keyword>
<evidence type="ECO:0000256" key="5">
    <source>
        <dbReference type="HAMAP-Rule" id="MF_00113"/>
    </source>
</evidence>
<dbReference type="OrthoDB" id="9805933at2"/>